<feature type="domain" description="Cytochrome oxidase subunit II copper A binding" evidence="7">
    <location>
        <begin position="46"/>
        <end position="134"/>
    </location>
</feature>
<dbReference type="GO" id="GO:0016020">
    <property type="term" value="C:membrane"/>
    <property type="evidence" value="ECO:0007669"/>
    <property type="project" value="UniProtKB-SubCell"/>
</dbReference>
<comment type="cofactor">
    <cofactor evidence="1">
        <name>Cu cation</name>
        <dbReference type="ChEBI" id="CHEBI:23378"/>
    </cofactor>
</comment>
<dbReference type="Proteomes" id="UP000182658">
    <property type="component" value="Unassembled WGS sequence"/>
</dbReference>
<proteinExistence type="inferred from homology"/>
<sequence>MTANLERTSPGASGLPSLRYRGRAGLSGIGDVVDVIRYWRECIDASQFKPFSRFRHHWTHGPYFAQAARFQAARSQAVESDLEEGILRMLEVDNRVILLELTYVRFIITTSDIIYSFTYPSLSIKANVYLGRLN</sequence>
<evidence type="ECO:0000313" key="8">
    <source>
        <dbReference type="EMBL" id="OIW25545.1"/>
    </source>
</evidence>
<dbReference type="SUPFAM" id="SSF49503">
    <property type="entry name" value="Cupredoxins"/>
    <property type="match status" value="1"/>
</dbReference>
<organism evidence="8 9">
    <name type="scientific">Coniochaeta ligniaria NRRL 30616</name>
    <dbReference type="NCBI Taxonomy" id="1408157"/>
    <lineage>
        <taxon>Eukaryota</taxon>
        <taxon>Fungi</taxon>
        <taxon>Dikarya</taxon>
        <taxon>Ascomycota</taxon>
        <taxon>Pezizomycotina</taxon>
        <taxon>Sordariomycetes</taxon>
        <taxon>Sordariomycetidae</taxon>
        <taxon>Coniochaetales</taxon>
        <taxon>Coniochaetaceae</taxon>
        <taxon>Coniochaeta</taxon>
    </lineage>
</organism>
<evidence type="ECO:0000256" key="1">
    <source>
        <dbReference type="ARBA" id="ARBA00001935"/>
    </source>
</evidence>
<evidence type="ECO:0000256" key="5">
    <source>
        <dbReference type="ARBA" id="ARBA00031389"/>
    </source>
</evidence>
<reference evidence="8 9" key="1">
    <citation type="submission" date="2016-10" db="EMBL/GenBank/DDBJ databases">
        <title>Draft genome sequence of Coniochaeta ligniaria NRRL30616, a lignocellulolytic fungus for bioabatement of inhibitors in plant biomass hydrolysates.</title>
        <authorList>
            <consortium name="DOE Joint Genome Institute"/>
            <person name="Jimenez D.J."/>
            <person name="Hector R.E."/>
            <person name="Riley R."/>
            <person name="Sun H."/>
            <person name="Grigoriev I.V."/>
            <person name="Van Elsas J.D."/>
            <person name="Nichols N.N."/>
        </authorList>
    </citation>
    <scope>NUCLEOTIDE SEQUENCE [LARGE SCALE GENOMIC DNA]</scope>
    <source>
        <strain evidence="8 9">NRRL 30616</strain>
    </source>
</reference>
<dbReference type="GO" id="GO:0005507">
    <property type="term" value="F:copper ion binding"/>
    <property type="evidence" value="ECO:0007669"/>
    <property type="project" value="InterPro"/>
</dbReference>
<keyword evidence="4" id="KW-0472">Membrane</keyword>
<dbReference type="InterPro" id="IPR008972">
    <property type="entry name" value="Cupredoxin"/>
</dbReference>
<dbReference type="InterPro" id="IPR002429">
    <property type="entry name" value="CcO_II-like_C"/>
</dbReference>
<dbReference type="STRING" id="1408157.A0A1J7IWS7"/>
<evidence type="ECO:0000259" key="7">
    <source>
        <dbReference type="PROSITE" id="PS50857"/>
    </source>
</evidence>
<name>A0A1J7IWS7_9PEZI</name>
<dbReference type="InParanoid" id="A0A1J7IWS7"/>
<dbReference type="OrthoDB" id="539285at2759"/>
<dbReference type="PROSITE" id="PS50857">
    <property type="entry name" value="COX2_CUA"/>
    <property type="match status" value="1"/>
</dbReference>
<dbReference type="PRINTS" id="PR01166">
    <property type="entry name" value="CYCOXIDASEII"/>
</dbReference>
<keyword evidence="9" id="KW-1185">Reference proteome</keyword>
<evidence type="ECO:0000256" key="3">
    <source>
        <dbReference type="ARBA" id="ARBA00007866"/>
    </source>
</evidence>
<evidence type="ECO:0000256" key="2">
    <source>
        <dbReference type="ARBA" id="ARBA00004370"/>
    </source>
</evidence>
<comment type="catalytic activity">
    <reaction evidence="6">
        <text>4 Fe(II)-[cytochrome c] + O2 + 8 H(+)(in) = 4 Fe(III)-[cytochrome c] + 2 H2O + 4 H(+)(out)</text>
        <dbReference type="Rhea" id="RHEA:11436"/>
        <dbReference type="Rhea" id="RHEA-COMP:10350"/>
        <dbReference type="Rhea" id="RHEA-COMP:14399"/>
        <dbReference type="ChEBI" id="CHEBI:15377"/>
        <dbReference type="ChEBI" id="CHEBI:15378"/>
        <dbReference type="ChEBI" id="CHEBI:15379"/>
        <dbReference type="ChEBI" id="CHEBI:29033"/>
        <dbReference type="ChEBI" id="CHEBI:29034"/>
        <dbReference type="EC" id="7.1.1.9"/>
    </reaction>
    <physiologicalReaction direction="left-to-right" evidence="6">
        <dbReference type="Rhea" id="RHEA:11437"/>
    </physiologicalReaction>
</comment>
<gene>
    <name evidence="8" type="ORF">CONLIGDRAFT_708137</name>
</gene>
<protein>
    <recommendedName>
        <fullName evidence="5">Cytochrome c oxidase polypeptide II</fullName>
    </recommendedName>
</protein>
<accession>A0A1J7IWS7</accession>
<dbReference type="EMBL" id="KV875101">
    <property type="protein sequence ID" value="OIW25545.1"/>
    <property type="molecule type" value="Genomic_DNA"/>
</dbReference>
<evidence type="ECO:0000313" key="9">
    <source>
        <dbReference type="Proteomes" id="UP000182658"/>
    </source>
</evidence>
<comment type="similarity">
    <text evidence="3">Belongs to the cytochrome c oxidase subunit 2 family.</text>
</comment>
<dbReference type="GO" id="GO:0004129">
    <property type="term" value="F:cytochrome-c oxidase activity"/>
    <property type="evidence" value="ECO:0007669"/>
    <property type="project" value="UniProtKB-EC"/>
</dbReference>
<dbReference type="GO" id="GO:0042773">
    <property type="term" value="P:ATP synthesis coupled electron transport"/>
    <property type="evidence" value="ECO:0007669"/>
    <property type="project" value="TreeGrafter"/>
</dbReference>
<comment type="subcellular location">
    <subcellularLocation>
        <location evidence="2">Membrane</location>
    </subcellularLocation>
</comment>
<dbReference type="Gene3D" id="2.60.40.420">
    <property type="entry name" value="Cupredoxins - blue copper proteins"/>
    <property type="match status" value="1"/>
</dbReference>
<evidence type="ECO:0000256" key="6">
    <source>
        <dbReference type="ARBA" id="ARBA00049512"/>
    </source>
</evidence>
<dbReference type="PANTHER" id="PTHR22888:SF9">
    <property type="entry name" value="CYTOCHROME C OXIDASE SUBUNIT 2"/>
    <property type="match status" value="1"/>
</dbReference>
<evidence type="ECO:0000256" key="4">
    <source>
        <dbReference type="ARBA" id="ARBA00023136"/>
    </source>
</evidence>
<dbReference type="AlphaFoldDB" id="A0A1J7IWS7"/>
<dbReference type="PANTHER" id="PTHR22888">
    <property type="entry name" value="CYTOCHROME C OXIDASE, SUBUNIT II"/>
    <property type="match status" value="1"/>
</dbReference>
<dbReference type="Pfam" id="PF00116">
    <property type="entry name" value="COX2"/>
    <property type="match status" value="1"/>
</dbReference>
<dbReference type="InterPro" id="IPR045187">
    <property type="entry name" value="CcO_II"/>
</dbReference>